<reference evidence="12 13" key="1">
    <citation type="journal article" date="2013" name="BMC Genomics">
        <title>Reconstruction of the lipid metabolism for the microalga Monoraphidium neglectum from its genome sequence reveals characteristics suitable for biofuel production.</title>
        <authorList>
            <person name="Bogen C."/>
            <person name="Al-Dilaimi A."/>
            <person name="Albersmeier A."/>
            <person name="Wichmann J."/>
            <person name="Grundmann M."/>
            <person name="Rupp O."/>
            <person name="Lauersen K.J."/>
            <person name="Blifernez-Klassen O."/>
            <person name="Kalinowski J."/>
            <person name="Goesmann A."/>
            <person name="Mussgnug J.H."/>
            <person name="Kruse O."/>
        </authorList>
    </citation>
    <scope>NUCLEOTIDE SEQUENCE [LARGE SCALE GENOMIC DNA]</scope>
    <source>
        <strain evidence="12 13">SAG 48.87</strain>
    </source>
</reference>
<dbReference type="GeneID" id="25730663"/>
<keyword evidence="6" id="KW-0378">Hydrolase</keyword>
<evidence type="ECO:0000256" key="6">
    <source>
        <dbReference type="ARBA" id="ARBA00022801"/>
    </source>
</evidence>
<evidence type="ECO:0000256" key="9">
    <source>
        <dbReference type="ARBA" id="ARBA00025599"/>
    </source>
</evidence>
<feature type="compositionally biased region" description="Low complexity" evidence="10">
    <location>
        <begin position="65"/>
        <end position="78"/>
    </location>
</feature>
<feature type="domain" description="Exonuclease" evidence="11">
    <location>
        <begin position="372"/>
        <end position="535"/>
    </location>
</feature>
<keyword evidence="13" id="KW-1185">Reference proteome</keyword>
<keyword evidence="5" id="KW-0540">Nuclease</keyword>
<dbReference type="Gene3D" id="3.30.420.10">
    <property type="entry name" value="Ribonuclease H-like superfamily/Ribonuclease H"/>
    <property type="match status" value="1"/>
</dbReference>
<dbReference type="PANTHER" id="PTHR12801:SF45">
    <property type="entry name" value="RNA EXONUCLEASE 4"/>
    <property type="match status" value="1"/>
</dbReference>
<dbReference type="InterPro" id="IPR037431">
    <property type="entry name" value="REX4_DEDDh_dom"/>
</dbReference>
<feature type="region of interest" description="Disordered" evidence="10">
    <location>
        <begin position="540"/>
        <end position="571"/>
    </location>
</feature>
<dbReference type="InterPro" id="IPR047021">
    <property type="entry name" value="REXO1/3/4-like"/>
</dbReference>
<evidence type="ECO:0000256" key="8">
    <source>
        <dbReference type="ARBA" id="ARBA00023242"/>
    </source>
</evidence>
<comment type="subcellular location">
    <subcellularLocation>
        <location evidence="1">Nucleus</location>
    </subcellularLocation>
</comment>
<keyword evidence="8" id="KW-0539">Nucleus</keyword>
<dbReference type="Proteomes" id="UP000054498">
    <property type="component" value="Unassembled WGS sequence"/>
</dbReference>
<proteinExistence type="inferred from homology"/>
<dbReference type="GO" id="GO:0003676">
    <property type="term" value="F:nucleic acid binding"/>
    <property type="evidence" value="ECO:0007669"/>
    <property type="project" value="InterPro"/>
</dbReference>
<evidence type="ECO:0000256" key="4">
    <source>
        <dbReference type="ARBA" id="ARBA00022552"/>
    </source>
</evidence>
<accession>A0A0D2MID7</accession>
<evidence type="ECO:0000313" key="13">
    <source>
        <dbReference type="Proteomes" id="UP000054498"/>
    </source>
</evidence>
<dbReference type="PANTHER" id="PTHR12801">
    <property type="entry name" value="RNA EXONUCLEASE REXO1 / RECO3 FAMILY MEMBER-RELATED"/>
    <property type="match status" value="1"/>
</dbReference>
<organism evidence="12 13">
    <name type="scientific">Monoraphidium neglectum</name>
    <dbReference type="NCBI Taxonomy" id="145388"/>
    <lineage>
        <taxon>Eukaryota</taxon>
        <taxon>Viridiplantae</taxon>
        <taxon>Chlorophyta</taxon>
        <taxon>core chlorophytes</taxon>
        <taxon>Chlorophyceae</taxon>
        <taxon>CS clade</taxon>
        <taxon>Sphaeropleales</taxon>
        <taxon>Selenastraceae</taxon>
        <taxon>Monoraphidium</taxon>
    </lineage>
</organism>
<dbReference type="KEGG" id="mng:MNEG_13222"/>
<name>A0A0D2MID7_9CHLO</name>
<feature type="compositionally biased region" description="Basic and acidic residues" evidence="10">
    <location>
        <begin position="553"/>
        <end position="571"/>
    </location>
</feature>
<dbReference type="InterPro" id="IPR036397">
    <property type="entry name" value="RNaseH_sf"/>
</dbReference>
<feature type="compositionally biased region" description="Polar residues" evidence="10">
    <location>
        <begin position="28"/>
        <end position="51"/>
    </location>
</feature>
<feature type="compositionally biased region" description="Basic residues" evidence="10">
    <location>
        <begin position="277"/>
        <end position="288"/>
    </location>
</feature>
<evidence type="ECO:0000256" key="5">
    <source>
        <dbReference type="ARBA" id="ARBA00022722"/>
    </source>
</evidence>
<evidence type="ECO:0000256" key="3">
    <source>
        <dbReference type="ARBA" id="ARBA00016937"/>
    </source>
</evidence>
<dbReference type="FunFam" id="3.30.420.10:FF:000007">
    <property type="entry name" value="Interferon-stimulated exonuclease gene 20"/>
    <property type="match status" value="1"/>
</dbReference>
<feature type="region of interest" description="Disordered" evidence="10">
    <location>
        <begin position="322"/>
        <end position="354"/>
    </location>
</feature>
<dbReference type="SMART" id="SM00479">
    <property type="entry name" value="EXOIII"/>
    <property type="match status" value="1"/>
</dbReference>
<dbReference type="RefSeq" id="XP_013893760.1">
    <property type="nucleotide sequence ID" value="XM_014038306.1"/>
</dbReference>
<feature type="compositionally biased region" description="Low complexity" evidence="10">
    <location>
        <begin position="180"/>
        <end position="196"/>
    </location>
</feature>
<dbReference type="Pfam" id="PF00929">
    <property type="entry name" value="RNase_T"/>
    <property type="match status" value="1"/>
</dbReference>
<evidence type="ECO:0000313" key="12">
    <source>
        <dbReference type="EMBL" id="KIY94740.1"/>
    </source>
</evidence>
<evidence type="ECO:0000256" key="10">
    <source>
        <dbReference type="SAM" id="MobiDB-lite"/>
    </source>
</evidence>
<comment type="function">
    <text evidence="9">Exoribonuclease involved in ribosome biosynthesis. Involved in the processing of ITS1, the internal transcribed spacer localized between the 18S and 5.8S rRNAs.</text>
</comment>
<evidence type="ECO:0000256" key="2">
    <source>
        <dbReference type="ARBA" id="ARBA00010489"/>
    </source>
</evidence>
<sequence>MAPRKHRAPIVPRHAPLGGAAAHVGNGSAATVGSGKVQNSKGAPSSKQLDQGQRGRKQLHGNNKQQQHQQQQQQQQQQSYRPPKHLSSQQHGARGRGSQQGHDGGRAANGMTAAAASQDPAAANTVSQPPPKKQRLGVGSQGNQLPRQQQQQQQQTLQDPRSHQQQQQQQTLQDPRSHHQQQQQQQPQQQQQQQQQQHKKQHKKQGKQQQEGQQHAQEPQSTKPRQQNQQHSQHQARHKQQSQQEPQRQQGQNHHQQQQPQQAQQQQQQPQQPQQPLHKKPKHKKRKRLAEGEAAAGAAVAIDMACVAAVAKAPPGSNWQALKQQLAEQAASAPKRRRRQPQDGSGSTGKDKEAAAAAKGIASIGTNTALTNVLAVDCEFVGVGPGGSMDALARVSVVNNEGNVVLDTFVAVKEKVTDYRTWVSGVRPQDLVGAPSLEDVAERVARMAEGRVLVGHSLSKDLKVLLLSHPRKDIRDTAKYPPYMFSRGGKRRPQALRQLAKKELGLEIQSGEHSSVDDARAALYLYHKARREWERAARAGAVSKLPTAGQTARRRESYGARDVRDDPMADL</sequence>
<feature type="compositionally biased region" description="Low complexity" evidence="10">
    <location>
        <begin position="207"/>
        <end position="233"/>
    </location>
</feature>
<feature type="compositionally biased region" description="Polar residues" evidence="10">
    <location>
        <begin position="86"/>
        <end position="101"/>
    </location>
</feature>
<dbReference type="STRING" id="145388.A0A0D2MID7"/>
<keyword evidence="7" id="KW-0269">Exonuclease</keyword>
<dbReference type="InterPro" id="IPR013520">
    <property type="entry name" value="Ribonucl_H"/>
</dbReference>
<feature type="compositionally biased region" description="Low complexity" evidence="10">
    <location>
        <begin position="241"/>
        <end position="276"/>
    </location>
</feature>
<dbReference type="CDD" id="cd06144">
    <property type="entry name" value="REX4_like"/>
    <property type="match status" value="1"/>
</dbReference>
<dbReference type="SUPFAM" id="SSF53098">
    <property type="entry name" value="Ribonuclease H-like"/>
    <property type="match status" value="1"/>
</dbReference>
<comment type="similarity">
    <text evidence="2">Belongs to the REXO4 family.</text>
</comment>
<evidence type="ECO:0000256" key="1">
    <source>
        <dbReference type="ARBA" id="ARBA00004123"/>
    </source>
</evidence>
<evidence type="ECO:0000259" key="11">
    <source>
        <dbReference type="SMART" id="SM00479"/>
    </source>
</evidence>
<dbReference type="EMBL" id="KK103917">
    <property type="protein sequence ID" value="KIY94740.1"/>
    <property type="molecule type" value="Genomic_DNA"/>
</dbReference>
<keyword evidence="4" id="KW-0698">rRNA processing</keyword>
<feature type="compositionally biased region" description="Basic residues" evidence="10">
    <location>
        <begin position="197"/>
        <end position="206"/>
    </location>
</feature>
<dbReference type="AlphaFoldDB" id="A0A0D2MID7"/>
<dbReference type="InterPro" id="IPR012337">
    <property type="entry name" value="RNaseH-like_sf"/>
</dbReference>
<dbReference type="GO" id="GO:0005634">
    <property type="term" value="C:nucleus"/>
    <property type="evidence" value="ECO:0007669"/>
    <property type="project" value="UniProtKB-SubCell"/>
</dbReference>
<gene>
    <name evidence="12" type="ORF">MNEG_13222</name>
</gene>
<dbReference type="GO" id="GO:0008408">
    <property type="term" value="F:3'-5' exonuclease activity"/>
    <property type="evidence" value="ECO:0007669"/>
    <property type="project" value="InterPro"/>
</dbReference>
<evidence type="ECO:0000256" key="7">
    <source>
        <dbReference type="ARBA" id="ARBA00022839"/>
    </source>
</evidence>
<dbReference type="OrthoDB" id="16516at2759"/>
<feature type="region of interest" description="Disordered" evidence="10">
    <location>
        <begin position="1"/>
        <end position="292"/>
    </location>
</feature>
<protein>
    <recommendedName>
        <fullName evidence="3">RNA exonuclease 4</fullName>
    </recommendedName>
</protein>
<feature type="compositionally biased region" description="Low complexity" evidence="10">
    <location>
        <begin position="106"/>
        <end position="123"/>
    </location>
</feature>
<dbReference type="GO" id="GO:0006364">
    <property type="term" value="P:rRNA processing"/>
    <property type="evidence" value="ECO:0007669"/>
    <property type="project" value="UniProtKB-KW"/>
</dbReference>
<feature type="compositionally biased region" description="Low complexity" evidence="10">
    <location>
        <begin position="322"/>
        <end position="333"/>
    </location>
</feature>